<feature type="domain" description="PilZ" evidence="1">
    <location>
        <begin position="14"/>
        <end position="102"/>
    </location>
</feature>
<dbReference type="Proteomes" id="UP000027644">
    <property type="component" value="Unassembled WGS sequence"/>
</dbReference>
<name>A0A074V7W0_9NEIS</name>
<protein>
    <submittedName>
        <fullName evidence="2">Tfp pilus assembly protein PilZ</fullName>
    </submittedName>
</protein>
<evidence type="ECO:0000313" key="2">
    <source>
        <dbReference type="EMBL" id="KEQ01528.1"/>
    </source>
</evidence>
<dbReference type="Gene3D" id="2.40.10.220">
    <property type="entry name" value="predicted glycosyltransferase like domains"/>
    <property type="match status" value="1"/>
</dbReference>
<gene>
    <name evidence="2" type="ORF">SASC598J21_006960</name>
</gene>
<evidence type="ECO:0000313" key="3">
    <source>
        <dbReference type="Proteomes" id="UP000027644"/>
    </source>
</evidence>
<proteinExistence type="predicted"/>
<dbReference type="Pfam" id="PF07238">
    <property type="entry name" value="PilZ"/>
    <property type="match status" value="1"/>
</dbReference>
<evidence type="ECO:0000259" key="1">
    <source>
        <dbReference type="Pfam" id="PF07238"/>
    </source>
</evidence>
<comment type="caution">
    <text evidence="2">The sequence shown here is derived from an EMBL/GenBank/DDBJ whole genome shotgun (WGS) entry which is preliminary data.</text>
</comment>
<dbReference type="GO" id="GO:0035438">
    <property type="term" value="F:cyclic-di-GMP binding"/>
    <property type="evidence" value="ECO:0007669"/>
    <property type="project" value="InterPro"/>
</dbReference>
<dbReference type="InterPro" id="IPR009875">
    <property type="entry name" value="PilZ_domain"/>
</dbReference>
<organism evidence="2 3">
    <name type="scientific">Snodgrassella alvi SCGC AB-598-J21</name>
    <dbReference type="NCBI Taxonomy" id="1385367"/>
    <lineage>
        <taxon>Bacteria</taxon>
        <taxon>Pseudomonadati</taxon>
        <taxon>Pseudomonadota</taxon>
        <taxon>Betaproteobacteria</taxon>
        <taxon>Neisseriales</taxon>
        <taxon>Neisseriaceae</taxon>
        <taxon>Snodgrassella</taxon>
    </lineage>
</organism>
<sequence length="119" mass="13063">MAEAPANLPGKMLNLTIPDKPELYRSYMAFLQHGGLFAPTTDTFNMGEEVLLVVNLPEFNEAKYLRTTVVWINTATTSTGQPQGIGLAFGKDEDSIAVKQSIEDILPGLLLSERTTYTL</sequence>
<reference evidence="2 3" key="1">
    <citation type="journal article" date="2014" name="PLoS Genet.">
        <title>Hidden diversity in honey bee gut symbionts detected by single-cell genomics.</title>
        <authorList>
            <person name="Engel P."/>
            <person name="Stepanauskas R."/>
            <person name="Moran N."/>
        </authorList>
    </citation>
    <scope>NUCLEOTIDE SEQUENCE [LARGE SCALE GENOMIC DNA]</scope>
    <source>
        <strain evidence="2 3">SCGC AB-598-J21</strain>
    </source>
</reference>
<dbReference type="EMBL" id="AVQL01000405">
    <property type="protein sequence ID" value="KEQ01528.1"/>
    <property type="molecule type" value="Genomic_DNA"/>
</dbReference>
<dbReference type="AlphaFoldDB" id="A0A074V7W0"/>
<accession>A0A074V7W0</accession>